<keyword evidence="1" id="KW-1133">Transmembrane helix</keyword>
<dbReference type="Proteomes" id="UP000629098">
    <property type="component" value="Unassembled WGS sequence"/>
</dbReference>
<dbReference type="EMBL" id="JACXAE010000134">
    <property type="protein sequence ID" value="MBD2778866.1"/>
    <property type="molecule type" value="Genomic_DNA"/>
</dbReference>
<sequence length="216" mass="23856">MDSKGKNQHVWSWARLAIASNGLVYLIATTSIIFPSLVVAKERNQIAKASTELPVVKSAALGTDIDVPWSKPVRIEDSFEGNYLGIFDRHTFRSDFLDTNARVEVISLWSRNSIRFLLAYRDRNCSLGYGLYPYNIGSGCAASKNTLKITNLYIKLGEQVFRLDGNNSTFKVSDELAAALKNSSPNNVNIRLVAESGEALDSEIGKGTVAAWKTIY</sequence>
<keyword evidence="1" id="KW-0812">Transmembrane</keyword>
<proteinExistence type="predicted"/>
<keyword evidence="1" id="KW-0472">Membrane</keyword>
<dbReference type="AlphaFoldDB" id="A0A8J6XVW9"/>
<keyword evidence="3" id="KW-1185">Reference proteome</keyword>
<name>A0A8J6XVW9_9CYAN</name>
<accession>A0A8J6XVW9</accession>
<reference evidence="2" key="1">
    <citation type="submission" date="2020-09" db="EMBL/GenBank/DDBJ databases">
        <title>Iningainema tapete sp. nov. (Scytonemataceae, Cyanobacteria) from greenhouses in central Florida (USA) produces two types of nodularin with biosynthetic potential for microcystin-LR and anabaenopeptins.</title>
        <authorList>
            <person name="Berthold D.E."/>
            <person name="Lefler F.W."/>
            <person name="Huang I.-S."/>
            <person name="Abdulla H."/>
            <person name="Zimba P.V."/>
            <person name="Laughinghouse H.D. IV."/>
        </authorList>
    </citation>
    <scope>NUCLEOTIDE SEQUENCE</scope>
    <source>
        <strain evidence="2">BLCCT55</strain>
    </source>
</reference>
<protein>
    <submittedName>
        <fullName evidence="2">Uncharacterized protein</fullName>
    </submittedName>
</protein>
<evidence type="ECO:0000256" key="1">
    <source>
        <dbReference type="SAM" id="Phobius"/>
    </source>
</evidence>
<evidence type="ECO:0000313" key="3">
    <source>
        <dbReference type="Proteomes" id="UP000629098"/>
    </source>
</evidence>
<comment type="caution">
    <text evidence="2">The sequence shown here is derived from an EMBL/GenBank/DDBJ whole genome shotgun (WGS) entry which is preliminary data.</text>
</comment>
<feature type="transmembrane region" description="Helical" evidence="1">
    <location>
        <begin position="12"/>
        <end position="40"/>
    </location>
</feature>
<gene>
    <name evidence="2" type="ORF">ICL16_44190</name>
</gene>
<evidence type="ECO:0000313" key="2">
    <source>
        <dbReference type="EMBL" id="MBD2778866.1"/>
    </source>
</evidence>
<organism evidence="2 3">
    <name type="scientific">Iningainema tapete BLCC-T55</name>
    <dbReference type="NCBI Taxonomy" id="2748662"/>
    <lineage>
        <taxon>Bacteria</taxon>
        <taxon>Bacillati</taxon>
        <taxon>Cyanobacteriota</taxon>
        <taxon>Cyanophyceae</taxon>
        <taxon>Nostocales</taxon>
        <taxon>Scytonemataceae</taxon>
        <taxon>Iningainema tapete</taxon>
    </lineage>
</organism>